<dbReference type="Proteomes" id="UP000314294">
    <property type="component" value="Unassembled WGS sequence"/>
</dbReference>
<feature type="region of interest" description="Disordered" evidence="1">
    <location>
        <begin position="25"/>
        <end position="47"/>
    </location>
</feature>
<keyword evidence="3" id="KW-1185">Reference proteome</keyword>
<comment type="caution">
    <text evidence="2">The sequence shown here is derived from an EMBL/GenBank/DDBJ whole genome shotgun (WGS) entry which is preliminary data.</text>
</comment>
<gene>
    <name evidence="2" type="ORF">EYF80_063426</name>
</gene>
<accession>A0A4Z2ECH7</accession>
<name>A0A4Z2ECH7_9TELE</name>
<dbReference type="EMBL" id="SRLO01010264">
    <property type="protein sequence ID" value="TNN26435.1"/>
    <property type="molecule type" value="Genomic_DNA"/>
</dbReference>
<sequence>MLERAPGRLGLQVFLSGFVSSRCEPPPAPRGRCDYSVSDTQPAAGRGRTWLGGVAELPHDTDWGEARIQSPHQDHHVKRP</sequence>
<evidence type="ECO:0000313" key="3">
    <source>
        <dbReference type="Proteomes" id="UP000314294"/>
    </source>
</evidence>
<reference evidence="2 3" key="1">
    <citation type="submission" date="2019-03" db="EMBL/GenBank/DDBJ databases">
        <title>First draft genome of Liparis tanakae, snailfish: a comprehensive survey of snailfish specific genes.</title>
        <authorList>
            <person name="Kim W."/>
            <person name="Song I."/>
            <person name="Jeong J.-H."/>
            <person name="Kim D."/>
            <person name="Kim S."/>
            <person name="Ryu S."/>
            <person name="Song J.Y."/>
            <person name="Lee S.K."/>
        </authorList>
    </citation>
    <scope>NUCLEOTIDE SEQUENCE [LARGE SCALE GENOMIC DNA]</scope>
    <source>
        <tissue evidence="2">Muscle</tissue>
    </source>
</reference>
<evidence type="ECO:0000313" key="2">
    <source>
        <dbReference type="EMBL" id="TNN26435.1"/>
    </source>
</evidence>
<proteinExistence type="predicted"/>
<dbReference type="OrthoDB" id="3647at2759"/>
<dbReference type="AlphaFoldDB" id="A0A4Z2ECH7"/>
<organism evidence="2 3">
    <name type="scientific">Liparis tanakae</name>
    <name type="common">Tanaka's snailfish</name>
    <dbReference type="NCBI Taxonomy" id="230148"/>
    <lineage>
        <taxon>Eukaryota</taxon>
        <taxon>Metazoa</taxon>
        <taxon>Chordata</taxon>
        <taxon>Craniata</taxon>
        <taxon>Vertebrata</taxon>
        <taxon>Euteleostomi</taxon>
        <taxon>Actinopterygii</taxon>
        <taxon>Neopterygii</taxon>
        <taxon>Teleostei</taxon>
        <taxon>Neoteleostei</taxon>
        <taxon>Acanthomorphata</taxon>
        <taxon>Eupercaria</taxon>
        <taxon>Perciformes</taxon>
        <taxon>Cottioidei</taxon>
        <taxon>Cottales</taxon>
        <taxon>Liparidae</taxon>
        <taxon>Liparis</taxon>
    </lineage>
</organism>
<protein>
    <submittedName>
        <fullName evidence="2">Uncharacterized protein</fullName>
    </submittedName>
</protein>
<evidence type="ECO:0000256" key="1">
    <source>
        <dbReference type="SAM" id="MobiDB-lite"/>
    </source>
</evidence>